<evidence type="ECO:0000313" key="3">
    <source>
        <dbReference type="Proteomes" id="UP000536179"/>
    </source>
</evidence>
<evidence type="ECO:0000256" key="1">
    <source>
        <dbReference type="SAM" id="Phobius"/>
    </source>
</evidence>
<dbReference type="Proteomes" id="UP000536179">
    <property type="component" value="Unassembled WGS sequence"/>
</dbReference>
<organism evidence="2 3">
    <name type="scientific">Aporhodopirellula rubra</name>
    <dbReference type="NCBI Taxonomy" id="980271"/>
    <lineage>
        <taxon>Bacteria</taxon>
        <taxon>Pseudomonadati</taxon>
        <taxon>Planctomycetota</taxon>
        <taxon>Planctomycetia</taxon>
        <taxon>Pirellulales</taxon>
        <taxon>Pirellulaceae</taxon>
        <taxon>Aporhodopirellula</taxon>
    </lineage>
</organism>
<dbReference type="AlphaFoldDB" id="A0A7W5DZE3"/>
<dbReference type="RefSeq" id="WP_009104235.1">
    <property type="nucleotide sequence ID" value="NZ_JACHXU010000006.1"/>
</dbReference>
<keyword evidence="1" id="KW-0812">Transmembrane</keyword>
<gene>
    <name evidence="2" type="ORF">FHS27_002256</name>
</gene>
<proteinExistence type="predicted"/>
<accession>A0A7W5DZE3</accession>
<protein>
    <submittedName>
        <fullName evidence="2">Uncharacterized protein</fullName>
    </submittedName>
</protein>
<reference evidence="2 3" key="1">
    <citation type="submission" date="2020-08" db="EMBL/GenBank/DDBJ databases">
        <title>Genomic Encyclopedia of Type Strains, Phase III (KMG-III): the genomes of soil and plant-associated and newly described type strains.</title>
        <authorList>
            <person name="Whitman W."/>
        </authorList>
    </citation>
    <scope>NUCLEOTIDE SEQUENCE [LARGE SCALE GENOMIC DNA]</scope>
    <source>
        <strain evidence="2 3">CECT 8075</strain>
    </source>
</reference>
<sequence>MGIVALRGVLHGQLAADVAQEAIATLIIFSGIGAITGAIADYLVRDAVETLYRNRVQWYRDEVAKQEAGLAVSTKEPTT</sequence>
<keyword evidence="1" id="KW-1133">Transmembrane helix</keyword>
<name>A0A7W5DZE3_9BACT</name>
<keyword evidence="3" id="KW-1185">Reference proteome</keyword>
<keyword evidence="1" id="KW-0472">Membrane</keyword>
<dbReference type="EMBL" id="JACHXU010000006">
    <property type="protein sequence ID" value="MBB3206447.1"/>
    <property type="molecule type" value="Genomic_DNA"/>
</dbReference>
<comment type="caution">
    <text evidence="2">The sequence shown here is derived from an EMBL/GenBank/DDBJ whole genome shotgun (WGS) entry which is preliminary data.</text>
</comment>
<evidence type="ECO:0000313" key="2">
    <source>
        <dbReference type="EMBL" id="MBB3206447.1"/>
    </source>
</evidence>
<feature type="transmembrane region" description="Helical" evidence="1">
    <location>
        <begin position="22"/>
        <end position="44"/>
    </location>
</feature>